<evidence type="ECO:0000313" key="17">
    <source>
        <dbReference type="EMBL" id="QCI26096.1"/>
    </source>
</evidence>
<dbReference type="PROSITE" id="PS00211">
    <property type="entry name" value="ABC_TRANSPORTER_1"/>
    <property type="match status" value="1"/>
</dbReference>
<dbReference type="InterPro" id="IPR017871">
    <property type="entry name" value="ABC_transporter-like_CS"/>
</dbReference>
<dbReference type="SMART" id="SM00382">
    <property type="entry name" value="AAA"/>
    <property type="match status" value="1"/>
</dbReference>
<evidence type="ECO:0000256" key="9">
    <source>
        <dbReference type="ARBA" id="ARBA00022967"/>
    </source>
</evidence>
<keyword evidence="8 17" id="KW-0067">ATP-binding</keyword>
<proteinExistence type="inferred from homology"/>
<comment type="subcellular location">
    <subcellularLocation>
        <location evidence="1">Cell membrane</location>
        <topology evidence="1">Multi-pass membrane protein</topology>
    </subcellularLocation>
</comment>
<dbReference type="Pfam" id="PF00005">
    <property type="entry name" value="ABC_tran"/>
    <property type="match status" value="1"/>
</dbReference>
<evidence type="ECO:0000256" key="4">
    <source>
        <dbReference type="ARBA" id="ARBA00022448"/>
    </source>
</evidence>
<dbReference type="EMBL" id="CP032999">
    <property type="protein sequence ID" value="QCI26096.1"/>
    <property type="molecule type" value="Genomic_DNA"/>
</dbReference>
<feature type="transmembrane region" description="Helical" evidence="14">
    <location>
        <begin position="127"/>
        <end position="149"/>
    </location>
</feature>
<dbReference type="Gene3D" id="1.20.1560.10">
    <property type="entry name" value="ABC transporter type 1, transmembrane domain"/>
    <property type="match status" value="1"/>
</dbReference>
<dbReference type="GO" id="GO:0005524">
    <property type="term" value="F:ATP binding"/>
    <property type="evidence" value="ECO:0007669"/>
    <property type="project" value="UniProtKB-KW"/>
</dbReference>
<evidence type="ECO:0000256" key="3">
    <source>
        <dbReference type="ARBA" id="ARBA00012191"/>
    </source>
</evidence>
<comment type="catalytic activity">
    <reaction evidence="12">
        <text>ATP + H2O + xenobioticSide 1 = ADP + phosphate + xenobioticSide 2.</text>
        <dbReference type="EC" id="7.6.2.2"/>
    </reaction>
</comment>
<feature type="transmembrane region" description="Helical" evidence="14">
    <location>
        <begin position="18"/>
        <end position="35"/>
    </location>
</feature>
<evidence type="ECO:0000256" key="12">
    <source>
        <dbReference type="ARBA" id="ARBA00034018"/>
    </source>
</evidence>
<dbReference type="InterPro" id="IPR003439">
    <property type="entry name" value="ABC_transporter-like_ATP-bd"/>
</dbReference>
<feature type="domain" description="ABC transporter" evidence="15">
    <location>
        <begin position="338"/>
        <end position="572"/>
    </location>
</feature>
<keyword evidence="7" id="KW-0547">Nucleotide-binding</keyword>
<evidence type="ECO:0000256" key="8">
    <source>
        <dbReference type="ARBA" id="ARBA00022840"/>
    </source>
</evidence>
<feature type="domain" description="ABC transmembrane type-1" evidence="16">
    <location>
        <begin position="19"/>
        <end position="303"/>
    </location>
</feature>
<name>A0A4D6Y843_9GAMM</name>
<accession>A0A4D6Y843</accession>
<dbReference type="GO" id="GO:0016887">
    <property type="term" value="F:ATP hydrolysis activity"/>
    <property type="evidence" value="ECO:0007669"/>
    <property type="project" value="InterPro"/>
</dbReference>
<dbReference type="PANTHER" id="PTHR43394">
    <property type="entry name" value="ATP-DEPENDENT PERMEASE MDL1, MITOCHONDRIAL"/>
    <property type="match status" value="1"/>
</dbReference>
<comment type="similarity">
    <text evidence="2">Belongs to the ABC transporter superfamily. Drug exporter-2 (TC 3.A.1.117) family.</text>
</comment>
<evidence type="ECO:0000313" key="18">
    <source>
        <dbReference type="Proteomes" id="UP000298685"/>
    </source>
</evidence>
<dbReference type="InterPro" id="IPR039421">
    <property type="entry name" value="Type_1_exporter"/>
</dbReference>
<feature type="transmembrane region" description="Helical" evidence="14">
    <location>
        <begin position="247"/>
        <end position="268"/>
    </location>
</feature>
<dbReference type="InterPro" id="IPR003593">
    <property type="entry name" value="AAA+_ATPase"/>
</dbReference>
<dbReference type="InterPro" id="IPR011527">
    <property type="entry name" value="ABC1_TM_dom"/>
</dbReference>
<dbReference type="GO" id="GO:0015421">
    <property type="term" value="F:ABC-type oligopeptide transporter activity"/>
    <property type="evidence" value="ECO:0007669"/>
    <property type="project" value="TreeGrafter"/>
</dbReference>
<feature type="transmembrane region" description="Helical" evidence="14">
    <location>
        <begin position="280"/>
        <end position="300"/>
    </location>
</feature>
<feature type="transmembrane region" description="Helical" evidence="14">
    <location>
        <begin position="155"/>
        <end position="175"/>
    </location>
</feature>
<sequence>MKLFHKLRWYFLQEWKKYLGSTILLIFIAILQLIPPKIVGVLIDSIIIKKKYENKLFYWIILIFLISFVIYILRYIWRILLFSAAYKLAIILRVKIYHALSTKNTNFYLQYRTGDLMARSTNDIDKIVFAAGEGVLTLVDAIITSSSVLTMMIVYISWKLTIISLIPMPIMTIILTQHGKKLYNIFQQAQQTFSNLNNHIQESIKNIYMIKNFGLEKYIMKKFKQINKDNTIKNVKVSKIDAKFDPIIYYTITFSNMLAICSGSYFIWNNYLSIGTLTSFIMYLGLMTWPMLAFAWMFNIMERGHAAWNRIQEIIKKDLTIQNSKSFLLLSNNKKLKIQIKEFKYPNTITPVLYNIFINIKFNEVIGLCGPTGSGKSTLLNLIQRNFDISKGDILYNNISIKKINLFHWRKKITYVNQNIFLFSDTISNNIAFGNINATQKNIENVAKLSNIHHDILQFPHGYQTKFGRNGIMLSGGQKQRIAIARALLMKSEILILDNVLSAMDILTQHQILKNILSWGKNKHTIILVTHELHIMKKLNNILIIQKGKITDHGKHNQLIKYNNWYSQLYQQQKKIIKI</sequence>
<dbReference type="Gene3D" id="3.40.50.300">
    <property type="entry name" value="P-loop containing nucleotide triphosphate hydrolases"/>
    <property type="match status" value="1"/>
</dbReference>
<keyword evidence="6 14" id="KW-0812">Transmembrane</keyword>
<dbReference type="PANTHER" id="PTHR43394:SF1">
    <property type="entry name" value="ATP-BINDING CASSETTE SUB-FAMILY B MEMBER 10, MITOCHONDRIAL"/>
    <property type="match status" value="1"/>
</dbReference>
<dbReference type="InterPro" id="IPR027417">
    <property type="entry name" value="P-loop_NTPase"/>
</dbReference>
<dbReference type="CDD" id="cd18541">
    <property type="entry name" value="ABC_6TM_TmrB_like"/>
    <property type="match status" value="1"/>
</dbReference>
<keyword evidence="4" id="KW-0813">Transport</keyword>
<evidence type="ECO:0000256" key="6">
    <source>
        <dbReference type="ARBA" id="ARBA00022692"/>
    </source>
</evidence>
<reference evidence="17 18" key="1">
    <citation type="submission" date="2018-10" db="EMBL/GenBank/DDBJ databases">
        <title>Comparative functional genomics of the obligate endosymbiont Buchnera aphidicola.</title>
        <authorList>
            <person name="Chong R.A."/>
        </authorList>
    </citation>
    <scope>NUCLEOTIDE SEQUENCE [LARGE SCALE GENOMIC DNA]</scope>
    <source>
        <strain evidence="17 18">Ska</strain>
    </source>
</reference>
<dbReference type="SUPFAM" id="SSF52540">
    <property type="entry name" value="P-loop containing nucleoside triphosphate hydrolases"/>
    <property type="match status" value="1"/>
</dbReference>
<dbReference type="FunFam" id="3.40.50.300:FF:000221">
    <property type="entry name" value="Multidrug ABC transporter ATP-binding protein"/>
    <property type="match status" value="1"/>
</dbReference>
<dbReference type="Pfam" id="PF00664">
    <property type="entry name" value="ABC_membrane"/>
    <property type="match status" value="1"/>
</dbReference>
<dbReference type="OrthoDB" id="9806127at2"/>
<dbReference type="FunFam" id="1.20.1560.10:FF:000011">
    <property type="entry name" value="Multidrug ABC transporter ATP-binding protein"/>
    <property type="match status" value="1"/>
</dbReference>
<dbReference type="PROSITE" id="PS50893">
    <property type="entry name" value="ABC_TRANSPORTER_2"/>
    <property type="match status" value="1"/>
</dbReference>
<feature type="transmembrane region" description="Helical" evidence="14">
    <location>
        <begin position="56"/>
        <end position="73"/>
    </location>
</feature>
<protein>
    <recommendedName>
        <fullName evidence="13">Multidrug resistance-like ATP-binding protein MdlA</fullName>
        <ecNumber evidence="3">7.6.2.2</ecNumber>
    </recommendedName>
</protein>
<dbReference type="GO" id="GO:0005886">
    <property type="term" value="C:plasma membrane"/>
    <property type="evidence" value="ECO:0007669"/>
    <property type="project" value="UniProtKB-SubCell"/>
</dbReference>
<evidence type="ECO:0000256" key="11">
    <source>
        <dbReference type="ARBA" id="ARBA00023136"/>
    </source>
</evidence>
<dbReference type="SUPFAM" id="SSF90123">
    <property type="entry name" value="ABC transporter transmembrane region"/>
    <property type="match status" value="1"/>
</dbReference>
<evidence type="ECO:0000256" key="7">
    <source>
        <dbReference type="ARBA" id="ARBA00022741"/>
    </source>
</evidence>
<organism evidence="17 18">
    <name type="scientific">Buchnera aphidicola</name>
    <name type="common">Sarucallis kahawaluokalani</name>
    <dbReference type="NCBI Taxonomy" id="1241878"/>
    <lineage>
        <taxon>Bacteria</taxon>
        <taxon>Pseudomonadati</taxon>
        <taxon>Pseudomonadota</taxon>
        <taxon>Gammaproteobacteria</taxon>
        <taxon>Enterobacterales</taxon>
        <taxon>Erwiniaceae</taxon>
        <taxon>Buchnera</taxon>
    </lineage>
</organism>
<gene>
    <name evidence="17" type="ORF">D9V78_01595</name>
</gene>
<evidence type="ECO:0000256" key="13">
    <source>
        <dbReference type="ARBA" id="ARBA00074518"/>
    </source>
</evidence>
<evidence type="ECO:0000259" key="16">
    <source>
        <dbReference type="PROSITE" id="PS50929"/>
    </source>
</evidence>
<evidence type="ECO:0000256" key="5">
    <source>
        <dbReference type="ARBA" id="ARBA00022475"/>
    </source>
</evidence>
<evidence type="ECO:0000256" key="1">
    <source>
        <dbReference type="ARBA" id="ARBA00004651"/>
    </source>
</evidence>
<dbReference type="PROSITE" id="PS50929">
    <property type="entry name" value="ABC_TM1F"/>
    <property type="match status" value="1"/>
</dbReference>
<dbReference type="Proteomes" id="UP000298685">
    <property type="component" value="Chromosome"/>
</dbReference>
<keyword evidence="10 14" id="KW-1133">Transmembrane helix</keyword>
<dbReference type="InterPro" id="IPR036640">
    <property type="entry name" value="ABC1_TM_sf"/>
</dbReference>
<keyword evidence="9" id="KW-1278">Translocase</keyword>
<keyword evidence="11 14" id="KW-0472">Membrane</keyword>
<keyword evidence="5" id="KW-1003">Cell membrane</keyword>
<evidence type="ECO:0000256" key="10">
    <source>
        <dbReference type="ARBA" id="ARBA00022989"/>
    </source>
</evidence>
<evidence type="ECO:0000256" key="2">
    <source>
        <dbReference type="ARBA" id="ARBA00006526"/>
    </source>
</evidence>
<evidence type="ECO:0000259" key="15">
    <source>
        <dbReference type="PROSITE" id="PS50893"/>
    </source>
</evidence>
<dbReference type="EC" id="7.6.2.2" evidence="3"/>
<dbReference type="GO" id="GO:0008559">
    <property type="term" value="F:ABC-type xenobiotic transporter activity"/>
    <property type="evidence" value="ECO:0007669"/>
    <property type="project" value="UniProtKB-EC"/>
</dbReference>
<evidence type="ECO:0000256" key="14">
    <source>
        <dbReference type="SAM" id="Phobius"/>
    </source>
</evidence>
<dbReference type="AlphaFoldDB" id="A0A4D6Y843"/>
<dbReference type="RefSeq" id="WP_158350765.1">
    <property type="nucleotide sequence ID" value="NZ_CP032999.1"/>
</dbReference>